<dbReference type="EMBL" id="JAYKXP010000048">
    <property type="protein sequence ID" value="KAK7037237.1"/>
    <property type="molecule type" value="Genomic_DNA"/>
</dbReference>
<protein>
    <submittedName>
        <fullName evidence="1">Uncharacterized protein</fullName>
    </submittedName>
</protein>
<dbReference type="AlphaFoldDB" id="A0AAW0CGZ3"/>
<accession>A0AAW0CGZ3</accession>
<sequence length="261" mass="29159">MANSLIRVAKSGNDWTMNDVEAFHIELHRQDPTAFFGVHPLPPPGVDPELINTLEARDMVKDQHAELIALLDLAMAHRIGEPAVVDFAVELFKTLGYVKRLRVARTGKEISLVICGERRVVRCDACIINEDGDIVLLFQEDRSMEEGVSGNVGNARPQLIAQAIALFTQINWRRKMAGLEPFTEKVIPGITMAGSVPTFFQIPVSEELASHVCHGLYPPQATKVTYYPSSLPRRFREGMKSIENRRHILSCFEAFKPIVGL</sequence>
<dbReference type="Proteomes" id="UP001383192">
    <property type="component" value="Unassembled WGS sequence"/>
</dbReference>
<comment type="caution">
    <text evidence="1">The sequence shown here is derived from an EMBL/GenBank/DDBJ whole genome shotgun (WGS) entry which is preliminary data.</text>
</comment>
<keyword evidence="2" id="KW-1185">Reference proteome</keyword>
<gene>
    <name evidence="1" type="ORF">VNI00_011228</name>
</gene>
<evidence type="ECO:0000313" key="1">
    <source>
        <dbReference type="EMBL" id="KAK7037237.1"/>
    </source>
</evidence>
<reference evidence="1 2" key="1">
    <citation type="submission" date="2024-01" db="EMBL/GenBank/DDBJ databases">
        <title>A draft genome for a cacao thread blight-causing isolate of Paramarasmius palmivorus.</title>
        <authorList>
            <person name="Baruah I.K."/>
            <person name="Bukari Y."/>
            <person name="Amoako-Attah I."/>
            <person name="Meinhardt L.W."/>
            <person name="Bailey B.A."/>
            <person name="Cohen S.P."/>
        </authorList>
    </citation>
    <scope>NUCLEOTIDE SEQUENCE [LARGE SCALE GENOMIC DNA]</scope>
    <source>
        <strain evidence="1 2">GH-12</strain>
    </source>
</reference>
<proteinExistence type="predicted"/>
<organism evidence="1 2">
    <name type="scientific">Paramarasmius palmivorus</name>
    <dbReference type="NCBI Taxonomy" id="297713"/>
    <lineage>
        <taxon>Eukaryota</taxon>
        <taxon>Fungi</taxon>
        <taxon>Dikarya</taxon>
        <taxon>Basidiomycota</taxon>
        <taxon>Agaricomycotina</taxon>
        <taxon>Agaricomycetes</taxon>
        <taxon>Agaricomycetidae</taxon>
        <taxon>Agaricales</taxon>
        <taxon>Marasmiineae</taxon>
        <taxon>Marasmiaceae</taxon>
        <taxon>Paramarasmius</taxon>
    </lineage>
</organism>
<name>A0AAW0CGZ3_9AGAR</name>
<evidence type="ECO:0000313" key="2">
    <source>
        <dbReference type="Proteomes" id="UP001383192"/>
    </source>
</evidence>